<accession>A0ACD2EQB3</accession>
<evidence type="ECO:0000313" key="2">
    <source>
        <dbReference type="Proteomes" id="UP000268891"/>
    </source>
</evidence>
<keyword evidence="2" id="KW-1185">Reference proteome</keyword>
<proteinExistence type="predicted"/>
<evidence type="ECO:0000313" key="1">
    <source>
        <dbReference type="EMBL" id="RRR46660.1"/>
    </source>
</evidence>
<sequence length="297" mass="32539">MSERRLNRAASLTAQINAAQRAAESLQPPQRRLLDDPWSRHLVRHRALRVLLTNRWLARAAVRAFDRKWGGLHAHIVLRARFTDDVCTAALRSGTGQLVLLGAGFDTTSLRKAHAAVTIFEVDAPATQAEKRPTVERLLPSPRTAHVVWVPCDLEQGALRDRLVASGFDTNTPTLVVWLGVSMYLSRHAIEATLDDLAALCAPGSRLVADYLDAAVVTGDTPWLSARRIARVVARRGEPYRSGFTAPEFEALLGRHGFTSRDHAGVADLLQRYDPSHASGLAGDDWLGIVCAERSPA</sequence>
<keyword evidence="1" id="KW-0808">Transferase</keyword>
<dbReference type="Proteomes" id="UP000268891">
    <property type="component" value="Unassembled WGS sequence"/>
</dbReference>
<protein>
    <submittedName>
        <fullName evidence="1">SAM-dependent methyltransferase</fullName>
        <ecNumber evidence="1">2.1.1.-</ecNumber>
    </submittedName>
</protein>
<gene>
    <name evidence="1" type="ORF">EHH44_07460</name>
</gene>
<dbReference type="EMBL" id="RRZR01000009">
    <property type="protein sequence ID" value="RRR46660.1"/>
    <property type="molecule type" value="Genomic_DNA"/>
</dbReference>
<keyword evidence="1" id="KW-0489">Methyltransferase</keyword>
<dbReference type="EC" id="2.1.1.-" evidence="1"/>
<comment type="caution">
    <text evidence="1">The sequence shown here is derived from an EMBL/GenBank/DDBJ whole genome shotgun (WGS) entry which is preliminary data.</text>
</comment>
<organism evidence="1 2">
    <name type="scientific">Mycolicibacter terrae</name>
    <dbReference type="NCBI Taxonomy" id="1788"/>
    <lineage>
        <taxon>Bacteria</taxon>
        <taxon>Bacillati</taxon>
        <taxon>Actinomycetota</taxon>
        <taxon>Actinomycetes</taxon>
        <taxon>Mycobacteriales</taxon>
        <taxon>Mycobacteriaceae</taxon>
        <taxon>Mycolicibacter</taxon>
    </lineage>
</organism>
<reference evidence="1" key="1">
    <citation type="submission" date="2018-11" db="EMBL/GenBank/DDBJ databases">
        <authorList>
            <person name="Sattar A."/>
            <person name="Zunita Z."/>
            <person name="Jalila A."/>
            <person name="Saleha A.A."/>
        </authorList>
    </citation>
    <scope>NUCLEOTIDE SEQUENCE</scope>
    <source>
        <strain evidence="1">F12-74</strain>
    </source>
</reference>
<name>A0ACD2EQB3_9MYCO</name>